<dbReference type="PANTHER" id="PTHR33083:SF49">
    <property type="entry name" value="SENESCENCE REGULATOR"/>
    <property type="match status" value="1"/>
</dbReference>
<feature type="region of interest" description="Disordered" evidence="2">
    <location>
        <begin position="71"/>
        <end position="99"/>
    </location>
</feature>
<gene>
    <name evidence="3" type="ORF">SAY86_015030</name>
</gene>
<sequence length="148" mass="16514">MDLELQESDIIFSSMWSSGELLDRYGVPPVVVVVDESACDHKSTSRNTTGKEMVFRTVPIDIPCRLHHQKWKSAGSRSSASRGHRFQGYEGGEDDEDGEMEPPHVIMGRRIAGKVTFSVCTGMGRTLKGRDLREVRNSILKLTGFLES</sequence>
<dbReference type="InterPro" id="IPR007608">
    <property type="entry name" value="Senescence_reg_S40"/>
</dbReference>
<dbReference type="PANTHER" id="PTHR33083">
    <property type="entry name" value="EXPRESSED PROTEIN"/>
    <property type="match status" value="1"/>
</dbReference>
<dbReference type="EMBL" id="JAXQNO010000022">
    <property type="protein sequence ID" value="KAK4767280.1"/>
    <property type="molecule type" value="Genomic_DNA"/>
</dbReference>
<dbReference type="Proteomes" id="UP001346149">
    <property type="component" value="Unassembled WGS sequence"/>
</dbReference>
<evidence type="ECO:0000256" key="2">
    <source>
        <dbReference type="SAM" id="MobiDB-lite"/>
    </source>
</evidence>
<dbReference type="AlphaFoldDB" id="A0AAN7KIG3"/>
<evidence type="ECO:0000256" key="1">
    <source>
        <dbReference type="ARBA" id="ARBA00034773"/>
    </source>
</evidence>
<dbReference type="GO" id="GO:0010150">
    <property type="term" value="P:leaf senescence"/>
    <property type="evidence" value="ECO:0007669"/>
    <property type="project" value="UniProtKB-ARBA"/>
</dbReference>
<protein>
    <submittedName>
        <fullName evidence="3">Uncharacterized protein</fullName>
    </submittedName>
</protein>
<comment type="caution">
    <text evidence="3">The sequence shown here is derived from an EMBL/GenBank/DDBJ whole genome shotgun (WGS) entry which is preliminary data.</text>
</comment>
<proteinExistence type="inferred from homology"/>
<evidence type="ECO:0000313" key="4">
    <source>
        <dbReference type="Proteomes" id="UP001346149"/>
    </source>
</evidence>
<organism evidence="3 4">
    <name type="scientific">Trapa natans</name>
    <name type="common">Water chestnut</name>
    <dbReference type="NCBI Taxonomy" id="22666"/>
    <lineage>
        <taxon>Eukaryota</taxon>
        <taxon>Viridiplantae</taxon>
        <taxon>Streptophyta</taxon>
        <taxon>Embryophyta</taxon>
        <taxon>Tracheophyta</taxon>
        <taxon>Spermatophyta</taxon>
        <taxon>Magnoliopsida</taxon>
        <taxon>eudicotyledons</taxon>
        <taxon>Gunneridae</taxon>
        <taxon>Pentapetalae</taxon>
        <taxon>rosids</taxon>
        <taxon>malvids</taxon>
        <taxon>Myrtales</taxon>
        <taxon>Lythraceae</taxon>
        <taxon>Trapa</taxon>
    </lineage>
</organism>
<keyword evidence="4" id="KW-1185">Reference proteome</keyword>
<accession>A0AAN7KIG3</accession>
<reference evidence="3 4" key="1">
    <citation type="journal article" date="2023" name="Hortic Res">
        <title>Pangenome of water caltrop reveals structural variations and asymmetric subgenome divergence after allopolyploidization.</title>
        <authorList>
            <person name="Zhang X."/>
            <person name="Chen Y."/>
            <person name="Wang L."/>
            <person name="Yuan Y."/>
            <person name="Fang M."/>
            <person name="Shi L."/>
            <person name="Lu R."/>
            <person name="Comes H.P."/>
            <person name="Ma Y."/>
            <person name="Chen Y."/>
            <person name="Huang G."/>
            <person name="Zhou Y."/>
            <person name="Zheng Z."/>
            <person name="Qiu Y."/>
        </authorList>
    </citation>
    <scope>NUCLEOTIDE SEQUENCE [LARGE SCALE GENOMIC DNA]</scope>
    <source>
        <strain evidence="3">F231</strain>
    </source>
</reference>
<evidence type="ECO:0000313" key="3">
    <source>
        <dbReference type="EMBL" id="KAK4767280.1"/>
    </source>
</evidence>
<dbReference type="Pfam" id="PF04520">
    <property type="entry name" value="Senescence_reg"/>
    <property type="match status" value="1"/>
</dbReference>
<comment type="similarity">
    <text evidence="1">Belongs to the senescence regulator S40 family.</text>
</comment>
<name>A0AAN7KIG3_TRANT</name>